<dbReference type="OrthoDB" id="5291101at2"/>
<dbReference type="SUPFAM" id="SSF53448">
    <property type="entry name" value="Nucleotide-diphospho-sugar transferases"/>
    <property type="match status" value="1"/>
</dbReference>
<dbReference type="Gene3D" id="3.90.550.10">
    <property type="entry name" value="Spore Coat Polysaccharide Biosynthesis Protein SpsA, Chain A"/>
    <property type="match status" value="1"/>
</dbReference>
<dbReference type="InterPro" id="IPR001173">
    <property type="entry name" value="Glyco_trans_2-like"/>
</dbReference>
<keyword evidence="3" id="KW-1185">Reference proteome</keyword>
<dbReference type="PANTHER" id="PTHR22916">
    <property type="entry name" value="GLYCOSYLTRANSFERASE"/>
    <property type="match status" value="1"/>
</dbReference>
<dbReference type="InterPro" id="IPR029044">
    <property type="entry name" value="Nucleotide-diphossugar_trans"/>
</dbReference>
<dbReference type="Proteomes" id="UP000198761">
    <property type="component" value="Unassembled WGS sequence"/>
</dbReference>
<organism evidence="2 3">
    <name type="scientific">Gemmobacter aquatilis</name>
    <dbReference type="NCBI Taxonomy" id="933059"/>
    <lineage>
        <taxon>Bacteria</taxon>
        <taxon>Pseudomonadati</taxon>
        <taxon>Pseudomonadota</taxon>
        <taxon>Alphaproteobacteria</taxon>
        <taxon>Rhodobacterales</taxon>
        <taxon>Paracoccaceae</taxon>
        <taxon>Gemmobacter</taxon>
    </lineage>
</organism>
<dbReference type="RefSeq" id="WP_091303564.1">
    <property type="nucleotide sequence ID" value="NZ_FOCE01000016.1"/>
</dbReference>
<gene>
    <name evidence="2" type="ORF">SAMN04488103_11626</name>
</gene>
<feature type="domain" description="Glycosyltransferase 2-like" evidence="1">
    <location>
        <begin position="4"/>
        <end position="111"/>
    </location>
</feature>
<evidence type="ECO:0000313" key="3">
    <source>
        <dbReference type="Proteomes" id="UP000198761"/>
    </source>
</evidence>
<name>A0A1H8N3B2_9RHOB</name>
<evidence type="ECO:0000313" key="2">
    <source>
        <dbReference type="EMBL" id="SEO24097.1"/>
    </source>
</evidence>
<dbReference type="Pfam" id="PF00535">
    <property type="entry name" value="Glycos_transf_2"/>
    <property type="match status" value="1"/>
</dbReference>
<reference evidence="2 3" key="1">
    <citation type="submission" date="2016-10" db="EMBL/GenBank/DDBJ databases">
        <authorList>
            <person name="de Groot N.N."/>
        </authorList>
    </citation>
    <scope>NUCLEOTIDE SEQUENCE [LARGE SCALE GENOMIC DNA]</scope>
    <source>
        <strain evidence="2 3">DSM 3857</strain>
    </source>
</reference>
<sequence>MRLSLVIPVWNDPEGLTRLLTQAREMTCLAEIIVSDDASEPPCGPGMPGLSPEVAADPRLVWLRSDRQRGAGHARNMALEQATGSHVLFFDSDDLFLPDLGLLIADLAAMKDHFDFCLFCHVDSRVRATGGYGPLPGDERYWAASGAEETPALLQPGAASQLCRIAAYPWNKIYRIGFLRETGIRCTEIPVHNDIELHWMSFLKAQRILVSRRICCEHFVIDRGDRLTNRSGRERFEVFRALQPVLAELLCAPELLAFAEPFVEFQTRLFGWITETLAPELRPEFADLVQDFLLHKMPEPLFALLALRAPGLSARVLRQAAGRRPQ</sequence>
<dbReference type="STRING" id="933059.SAMN04488103_11626"/>
<dbReference type="AlphaFoldDB" id="A0A1H8N3B2"/>
<accession>A0A1H8N3B2</accession>
<dbReference type="GO" id="GO:0016758">
    <property type="term" value="F:hexosyltransferase activity"/>
    <property type="evidence" value="ECO:0007669"/>
    <property type="project" value="UniProtKB-ARBA"/>
</dbReference>
<dbReference type="CDD" id="cd00761">
    <property type="entry name" value="Glyco_tranf_GTA_type"/>
    <property type="match status" value="1"/>
</dbReference>
<proteinExistence type="predicted"/>
<protein>
    <submittedName>
        <fullName evidence="2">Glycosyl transferase family 2</fullName>
    </submittedName>
</protein>
<keyword evidence="2" id="KW-0808">Transferase</keyword>
<evidence type="ECO:0000259" key="1">
    <source>
        <dbReference type="Pfam" id="PF00535"/>
    </source>
</evidence>
<dbReference type="EMBL" id="FOCE01000016">
    <property type="protein sequence ID" value="SEO24097.1"/>
    <property type="molecule type" value="Genomic_DNA"/>
</dbReference>